<sequence length="235" mass="26629">MFGQRFTDYDNNQEKLVGLNSNDETEYAIKLSKSYSAFDLVYIDDKTVAVTIGYSNGKVGVLIVDLTTQKIKRFIDLPDSPFGITFDGESLIWCCTSTAIFRICCTDYSFTKYTSRLMSQFPYIATHGDRIIYTAPSKNTVSCLNKRKLVWKFKNETILKKPGGITVDDKGNVFVVGIESKTIVVISPDGKQYKQIQTEDCGLTEPSTIFFDNRRKQLLITNINSFAHLYDVSYV</sequence>
<name>A0A8B6GIF1_MYTGA</name>
<accession>A0A8B6GIF1</accession>
<evidence type="ECO:0000259" key="1">
    <source>
        <dbReference type="Pfam" id="PF08450"/>
    </source>
</evidence>
<comment type="caution">
    <text evidence="2">The sequence shown here is derived from an EMBL/GenBank/DDBJ whole genome shotgun (WGS) entry which is preliminary data.</text>
</comment>
<dbReference type="SUPFAM" id="SSF50969">
    <property type="entry name" value="YVTN repeat-like/Quinoprotein amine dehydrogenase"/>
    <property type="match status" value="1"/>
</dbReference>
<dbReference type="InterPro" id="IPR011044">
    <property type="entry name" value="Quino_amine_DH_bsu"/>
</dbReference>
<evidence type="ECO:0000313" key="2">
    <source>
        <dbReference type="EMBL" id="VDI64531.1"/>
    </source>
</evidence>
<reference evidence="2" key="1">
    <citation type="submission" date="2018-11" db="EMBL/GenBank/DDBJ databases">
        <authorList>
            <person name="Alioto T."/>
            <person name="Alioto T."/>
        </authorList>
    </citation>
    <scope>NUCLEOTIDE SEQUENCE</scope>
</reference>
<dbReference type="Pfam" id="PF08450">
    <property type="entry name" value="SGL"/>
    <property type="match status" value="1"/>
</dbReference>
<evidence type="ECO:0000313" key="3">
    <source>
        <dbReference type="Proteomes" id="UP000596742"/>
    </source>
</evidence>
<dbReference type="InterPro" id="IPR013658">
    <property type="entry name" value="SGL"/>
</dbReference>
<proteinExistence type="predicted"/>
<dbReference type="EMBL" id="UYJE01008518">
    <property type="protein sequence ID" value="VDI64531.1"/>
    <property type="molecule type" value="Genomic_DNA"/>
</dbReference>
<protein>
    <recommendedName>
        <fullName evidence="1">SMP-30/Gluconolactonase/LRE-like region domain-containing protein</fullName>
    </recommendedName>
</protein>
<feature type="domain" description="SMP-30/Gluconolactonase/LRE-like region" evidence="1">
    <location>
        <begin position="130"/>
        <end position="222"/>
    </location>
</feature>
<dbReference type="Proteomes" id="UP000596742">
    <property type="component" value="Unassembled WGS sequence"/>
</dbReference>
<dbReference type="Gene3D" id="2.120.10.30">
    <property type="entry name" value="TolB, C-terminal domain"/>
    <property type="match status" value="1"/>
</dbReference>
<dbReference type="AlphaFoldDB" id="A0A8B6GIF1"/>
<keyword evidence="3" id="KW-1185">Reference proteome</keyword>
<dbReference type="InterPro" id="IPR011042">
    <property type="entry name" value="6-blade_b-propeller_TolB-like"/>
</dbReference>
<dbReference type="OrthoDB" id="6087280at2759"/>
<gene>
    <name evidence="2" type="ORF">MGAL_10B052781</name>
</gene>
<organism evidence="2 3">
    <name type="scientific">Mytilus galloprovincialis</name>
    <name type="common">Mediterranean mussel</name>
    <dbReference type="NCBI Taxonomy" id="29158"/>
    <lineage>
        <taxon>Eukaryota</taxon>
        <taxon>Metazoa</taxon>
        <taxon>Spiralia</taxon>
        <taxon>Lophotrochozoa</taxon>
        <taxon>Mollusca</taxon>
        <taxon>Bivalvia</taxon>
        <taxon>Autobranchia</taxon>
        <taxon>Pteriomorphia</taxon>
        <taxon>Mytilida</taxon>
        <taxon>Mytiloidea</taxon>
        <taxon>Mytilidae</taxon>
        <taxon>Mytilinae</taxon>
        <taxon>Mytilus</taxon>
    </lineage>
</organism>